<feature type="domain" description="Sm" evidence="4">
    <location>
        <begin position="4"/>
        <end position="80"/>
    </location>
</feature>
<keyword evidence="3" id="KW-0687">Ribonucleoprotein</keyword>
<protein>
    <submittedName>
        <fullName evidence="5">LSM domain-containing protein</fullName>
    </submittedName>
</protein>
<dbReference type="EMBL" id="JBHSKX010000001">
    <property type="protein sequence ID" value="MFC5365766.1"/>
    <property type="molecule type" value="Genomic_DNA"/>
</dbReference>
<dbReference type="RefSeq" id="WP_227228952.1">
    <property type="nucleotide sequence ID" value="NZ_JAJCVJ010000001.1"/>
</dbReference>
<evidence type="ECO:0000256" key="3">
    <source>
        <dbReference type="ARBA" id="ARBA00023274"/>
    </source>
</evidence>
<proteinExistence type="predicted"/>
<dbReference type="GO" id="GO:0003723">
    <property type="term" value="F:RNA binding"/>
    <property type="evidence" value="ECO:0007669"/>
    <property type="project" value="UniProtKB-KW"/>
</dbReference>
<dbReference type="InterPro" id="IPR001163">
    <property type="entry name" value="Sm_dom_euk/arc"/>
</dbReference>
<dbReference type="PANTHER" id="PTHR15588">
    <property type="entry name" value="LSM1"/>
    <property type="match status" value="1"/>
</dbReference>
<evidence type="ECO:0000313" key="6">
    <source>
        <dbReference type="Proteomes" id="UP001596201"/>
    </source>
</evidence>
<reference evidence="5 6" key="1">
    <citation type="journal article" date="2019" name="Int. J. Syst. Evol. Microbiol.">
        <title>The Global Catalogue of Microorganisms (GCM) 10K type strain sequencing project: providing services to taxonomists for standard genome sequencing and annotation.</title>
        <authorList>
            <consortium name="The Broad Institute Genomics Platform"/>
            <consortium name="The Broad Institute Genome Sequencing Center for Infectious Disease"/>
            <person name="Wu L."/>
            <person name="Ma J."/>
        </authorList>
    </citation>
    <scope>NUCLEOTIDE SEQUENCE [LARGE SCALE GENOMIC DNA]</scope>
    <source>
        <strain evidence="5 6">CGMCC 1.12237</strain>
    </source>
</reference>
<dbReference type="PROSITE" id="PS52002">
    <property type="entry name" value="SM"/>
    <property type="match status" value="1"/>
</dbReference>
<evidence type="ECO:0000259" key="4">
    <source>
        <dbReference type="PROSITE" id="PS52002"/>
    </source>
</evidence>
<dbReference type="Pfam" id="PF01423">
    <property type="entry name" value="LSM"/>
    <property type="match status" value="1"/>
</dbReference>
<accession>A0ABD5R6W5</accession>
<evidence type="ECO:0000256" key="2">
    <source>
        <dbReference type="ARBA" id="ARBA00022884"/>
    </source>
</evidence>
<keyword evidence="1" id="KW-0507">mRNA processing</keyword>
<evidence type="ECO:0000256" key="1">
    <source>
        <dbReference type="ARBA" id="ARBA00022664"/>
    </source>
</evidence>
<gene>
    <name evidence="5" type="ORF">ACFPJ5_02365</name>
</gene>
<dbReference type="GO" id="GO:1990904">
    <property type="term" value="C:ribonucleoprotein complex"/>
    <property type="evidence" value="ECO:0007669"/>
    <property type="project" value="UniProtKB-KW"/>
</dbReference>
<dbReference type="AlphaFoldDB" id="A0ABD5R6W5"/>
<sequence>MSGRPLDVLEESLNTTVTVELKDGSSYYGLLAGYDQHMNVVLEAAESDVAADDATLGELDVESVEDTTIIRGDNVVTIKA</sequence>
<name>A0ABD5R6W5_9EURY</name>
<comment type="caution">
    <text evidence="5">The sequence shown here is derived from an EMBL/GenBank/DDBJ whole genome shotgun (WGS) entry which is preliminary data.</text>
</comment>
<keyword evidence="2" id="KW-0694">RNA-binding</keyword>
<evidence type="ECO:0000313" key="5">
    <source>
        <dbReference type="EMBL" id="MFC5365766.1"/>
    </source>
</evidence>
<dbReference type="InterPro" id="IPR047575">
    <property type="entry name" value="Sm"/>
</dbReference>
<dbReference type="GO" id="GO:0006397">
    <property type="term" value="P:mRNA processing"/>
    <property type="evidence" value="ECO:0007669"/>
    <property type="project" value="UniProtKB-KW"/>
</dbReference>
<dbReference type="SUPFAM" id="SSF50182">
    <property type="entry name" value="Sm-like ribonucleoproteins"/>
    <property type="match status" value="1"/>
</dbReference>
<organism evidence="5 6">
    <name type="scientific">Salinirubrum litoreum</name>
    <dbReference type="NCBI Taxonomy" id="1126234"/>
    <lineage>
        <taxon>Archaea</taxon>
        <taxon>Methanobacteriati</taxon>
        <taxon>Methanobacteriota</taxon>
        <taxon>Stenosarchaea group</taxon>
        <taxon>Halobacteria</taxon>
        <taxon>Halobacteriales</taxon>
        <taxon>Haloferacaceae</taxon>
        <taxon>Salinirubrum</taxon>
    </lineage>
</organism>
<dbReference type="Gene3D" id="2.30.30.100">
    <property type="match status" value="1"/>
</dbReference>
<dbReference type="InterPro" id="IPR010920">
    <property type="entry name" value="LSM_dom_sf"/>
</dbReference>
<dbReference type="SMART" id="SM00651">
    <property type="entry name" value="Sm"/>
    <property type="match status" value="1"/>
</dbReference>
<dbReference type="Proteomes" id="UP001596201">
    <property type="component" value="Unassembled WGS sequence"/>
</dbReference>
<keyword evidence="6" id="KW-1185">Reference proteome</keyword>
<dbReference type="InterPro" id="IPR044642">
    <property type="entry name" value="PTHR15588"/>
</dbReference>